<dbReference type="AlphaFoldDB" id="A0A0D8B9U1"/>
<evidence type="ECO:0000313" key="4">
    <source>
        <dbReference type="EMBL" id="KJE20951.1"/>
    </source>
</evidence>
<protein>
    <recommendedName>
        <fullName evidence="3">DUF5667 domain-containing protein</fullName>
    </recommendedName>
</protein>
<feature type="compositionally biased region" description="Low complexity" evidence="1">
    <location>
        <begin position="583"/>
        <end position="606"/>
    </location>
</feature>
<feature type="compositionally biased region" description="Low complexity" evidence="1">
    <location>
        <begin position="442"/>
        <end position="463"/>
    </location>
</feature>
<dbReference type="RefSeq" id="WP_044887241.1">
    <property type="nucleotide sequence ID" value="NZ_JYFN01000047.1"/>
</dbReference>
<feature type="compositionally biased region" description="Gly residues" evidence="1">
    <location>
        <begin position="209"/>
        <end position="218"/>
    </location>
</feature>
<evidence type="ECO:0000256" key="2">
    <source>
        <dbReference type="SAM" id="Phobius"/>
    </source>
</evidence>
<proteinExistence type="predicted"/>
<feature type="compositionally biased region" description="Low complexity" evidence="1">
    <location>
        <begin position="526"/>
        <end position="552"/>
    </location>
</feature>
<evidence type="ECO:0000259" key="3">
    <source>
        <dbReference type="Pfam" id="PF18915"/>
    </source>
</evidence>
<feature type="compositionally biased region" description="Low complexity" evidence="1">
    <location>
        <begin position="279"/>
        <end position="299"/>
    </location>
</feature>
<feature type="region of interest" description="Disordered" evidence="1">
    <location>
        <begin position="263"/>
        <end position="319"/>
    </location>
</feature>
<feature type="compositionally biased region" description="Gly residues" evidence="1">
    <location>
        <begin position="626"/>
        <end position="639"/>
    </location>
</feature>
<feature type="domain" description="DUF5667" evidence="3">
    <location>
        <begin position="142"/>
        <end position="187"/>
    </location>
</feature>
<accession>A0A0D8B9U1</accession>
<gene>
    <name evidence="4" type="ORF">FF36_04726</name>
</gene>
<reference evidence="5" key="1">
    <citation type="submission" date="2015-02" db="EMBL/GenBank/DDBJ databases">
        <title>Draft Genome of Frankia sp. CpI1-S.</title>
        <authorList>
            <person name="Oshone R.T."/>
            <person name="Ngom M."/>
            <person name="Ghodhbane-Gtari F."/>
            <person name="Gtari M."/>
            <person name="Morris K."/>
            <person name="Thomas K."/>
            <person name="Sen A."/>
            <person name="Tisa L.S."/>
        </authorList>
    </citation>
    <scope>NUCLEOTIDE SEQUENCE [LARGE SCALE GENOMIC DNA]</scope>
    <source>
        <strain evidence="5">CpI1-S</strain>
    </source>
</reference>
<comment type="caution">
    <text evidence="4">The sequence shown here is derived from an EMBL/GenBank/DDBJ whole genome shotgun (WGS) entry which is preliminary data.</text>
</comment>
<dbReference type="PATRIC" id="fig|1502723.3.peg.4691"/>
<feature type="compositionally biased region" description="Polar residues" evidence="1">
    <location>
        <begin position="570"/>
        <end position="582"/>
    </location>
</feature>
<sequence>MRAARGRDRDSAGVEQPGPGSCGSRWWRLRRTRAERAAALLEGRRPPTDASDIRLANAAAALRDLPIPRMNPVRRDAVRSHLLASLTDQTSTAARGSGNTGRRVRPAPARRGRVLRAARPLLAVSLAGAVALAGLAVSAQDALPGETLYSVKRRVENLQVSLVRDPVARAKTRLDVAGTRMNELRTITLGEGAPIGRANTDTGSAANIGTGGTGGTGGTEAAAEVRPPAPTALGQPAAAGIPPLIAPVAGAAGGLAAVPEASSRAETGVGTPSSTLRTSAAAAGPAGAADQPSGPADPSHLGDPLGSPRTAGTGLPLLPARPLPPVVPAAAPGTAAASATAAAPTASAPAPASLGRHADAGMVNSLLRAWCAQARAGSRVLLARATAGNADAWATMNAFTTEQSDRLTPVLAALPPGTTDATRAALDLIDGFRRALGPRLPRPTAATAAHPASAAPTAAPTTASQGLPPTAMPSTPVSPSDTDPITAPTSASSPISGPAQEATHGSTGVDRAAEPVAPDPTPAAPGQPNAVAPAVPPDASSTTSAAGAPRTPDALAPAGTAGRPAAIPSQAGSTNRAGSNSQPGTGDRAGTAGTATATGGAGAPTPVLGADGARVGALPSGVTSSGAGGEPAGDGGGTTGAANGTAPAAGTPTTGTPTGAATDYGLAPAG</sequence>
<organism evidence="4 5">
    <name type="scientific">Frankia torreyi</name>
    <dbReference type="NCBI Taxonomy" id="1856"/>
    <lineage>
        <taxon>Bacteria</taxon>
        <taxon>Bacillati</taxon>
        <taxon>Actinomycetota</taxon>
        <taxon>Actinomycetes</taxon>
        <taxon>Frankiales</taxon>
        <taxon>Frankiaceae</taxon>
        <taxon>Frankia</taxon>
    </lineage>
</organism>
<dbReference type="EMBL" id="JYFN01000047">
    <property type="protein sequence ID" value="KJE20951.1"/>
    <property type="molecule type" value="Genomic_DNA"/>
</dbReference>
<feature type="region of interest" description="Disordered" evidence="1">
    <location>
        <begin position="1"/>
        <end position="25"/>
    </location>
</feature>
<feature type="region of interest" description="Disordered" evidence="1">
    <location>
        <begin position="85"/>
        <end position="110"/>
    </location>
</feature>
<feature type="region of interest" description="Disordered" evidence="1">
    <location>
        <begin position="439"/>
        <end position="670"/>
    </location>
</feature>
<feature type="transmembrane region" description="Helical" evidence="2">
    <location>
        <begin position="120"/>
        <end position="139"/>
    </location>
</feature>
<dbReference type="Proteomes" id="UP000032545">
    <property type="component" value="Unassembled WGS sequence"/>
</dbReference>
<evidence type="ECO:0000256" key="1">
    <source>
        <dbReference type="SAM" id="MobiDB-lite"/>
    </source>
</evidence>
<evidence type="ECO:0000313" key="5">
    <source>
        <dbReference type="Proteomes" id="UP000032545"/>
    </source>
</evidence>
<dbReference type="InterPro" id="IPR043725">
    <property type="entry name" value="DUF5667"/>
</dbReference>
<feature type="region of interest" description="Disordered" evidence="1">
    <location>
        <begin position="193"/>
        <end position="223"/>
    </location>
</feature>
<keyword evidence="2" id="KW-0812">Transmembrane</keyword>
<keyword evidence="2" id="KW-1133">Transmembrane helix</keyword>
<name>A0A0D8B9U1_9ACTN</name>
<feature type="compositionally biased region" description="Low complexity" evidence="1">
    <location>
        <begin position="640"/>
        <end position="662"/>
    </location>
</feature>
<reference evidence="4 5" key="2">
    <citation type="journal article" date="2016" name="Genome Announc.">
        <title>Permanent Draft Genome Sequences for Two Variants of Frankia sp. Strain CpI1, the First Frankia Strain Isolated from Root Nodules of Comptonia peregrina.</title>
        <authorList>
            <person name="Oshone R."/>
            <person name="Hurst S.G.IV."/>
            <person name="Abebe-Akele F."/>
            <person name="Simpson S."/>
            <person name="Morris K."/>
            <person name="Thomas W.K."/>
            <person name="Tisa L.S."/>
        </authorList>
    </citation>
    <scope>NUCLEOTIDE SEQUENCE [LARGE SCALE GENOMIC DNA]</scope>
    <source>
        <strain evidence="5">CpI1-S</strain>
    </source>
</reference>
<feature type="compositionally biased region" description="Basic and acidic residues" evidence="1">
    <location>
        <begin position="1"/>
        <end position="12"/>
    </location>
</feature>
<feature type="compositionally biased region" description="Low complexity" evidence="1">
    <location>
        <begin position="473"/>
        <end position="484"/>
    </location>
</feature>
<keyword evidence="2" id="KW-0472">Membrane</keyword>
<keyword evidence="5" id="KW-1185">Reference proteome</keyword>
<dbReference type="OrthoDB" id="3215257at2"/>
<dbReference type="Pfam" id="PF18915">
    <property type="entry name" value="DUF5667"/>
    <property type="match status" value="1"/>
</dbReference>